<keyword evidence="5" id="KW-0862">Zinc</keyword>
<dbReference type="GeneID" id="89963909"/>
<dbReference type="GO" id="GO:0016239">
    <property type="term" value="P:positive regulation of macroautophagy"/>
    <property type="evidence" value="ECO:0007669"/>
    <property type="project" value="TreeGrafter"/>
</dbReference>
<feature type="repeat" description="WD" evidence="6">
    <location>
        <begin position="186"/>
        <end position="228"/>
    </location>
</feature>
<evidence type="ECO:0000256" key="1">
    <source>
        <dbReference type="ARBA" id="ARBA00022574"/>
    </source>
</evidence>
<dbReference type="GO" id="GO:0005774">
    <property type="term" value="C:vacuolar membrane"/>
    <property type="evidence" value="ECO:0007669"/>
    <property type="project" value="TreeGrafter"/>
</dbReference>
<keyword evidence="2" id="KW-0479">Metal-binding</keyword>
<keyword evidence="1 6" id="KW-0853">WD repeat</keyword>
<dbReference type="Gene3D" id="2.130.10.10">
    <property type="entry name" value="YVTN repeat-like/Quinoprotein amine dehydrogenase"/>
    <property type="match status" value="1"/>
</dbReference>
<feature type="compositionally biased region" description="Pro residues" evidence="7">
    <location>
        <begin position="19"/>
        <end position="29"/>
    </location>
</feature>
<accession>A0AAE0WRT3</accession>
<evidence type="ECO:0000256" key="6">
    <source>
        <dbReference type="PROSITE-ProRule" id="PRU00221"/>
    </source>
</evidence>
<dbReference type="GO" id="GO:0005829">
    <property type="term" value="C:cytosol"/>
    <property type="evidence" value="ECO:0007669"/>
    <property type="project" value="TreeGrafter"/>
</dbReference>
<dbReference type="SMART" id="SM00320">
    <property type="entry name" value="WD40"/>
    <property type="match status" value="4"/>
</dbReference>
<evidence type="ECO:0000256" key="3">
    <source>
        <dbReference type="ARBA" id="ARBA00022737"/>
    </source>
</evidence>
<protein>
    <submittedName>
        <fullName evidence="8">SEA (Seh1-associated) complex subunit</fullName>
    </submittedName>
</protein>
<dbReference type="PANTHER" id="PTHR46200:SF1">
    <property type="entry name" value="GATOR COMPLEX PROTEIN WDR24"/>
    <property type="match status" value="1"/>
</dbReference>
<gene>
    <name evidence="8" type="primary">RTC1</name>
    <name evidence="8" type="ORF">LTR78_003432</name>
</gene>
<dbReference type="InterPro" id="IPR037590">
    <property type="entry name" value="WDR24"/>
</dbReference>
<feature type="region of interest" description="Disordered" evidence="7">
    <location>
        <begin position="1"/>
        <end position="30"/>
    </location>
</feature>
<feature type="region of interest" description="Disordered" evidence="7">
    <location>
        <begin position="440"/>
        <end position="463"/>
    </location>
</feature>
<evidence type="ECO:0000256" key="4">
    <source>
        <dbReference type="ARBA" id="ARBA00022771"/>
    </source>
</evidence>
<feature type="repeat" description="WD" evidence="6">
    <location>
        <begin position="280"/>
        <end position="321"/>
    </location>
</feature>
<dbReference type="InterPro" id="IPR001680">
    <property type="entry name" value="WD40_rpt"/>
</dbReference>
<name>A0AAE0WRT3_9PEZI</name>
<evidence type="ECO:0000256" key="5">
    <source>
        <dbReference type="ARBA" id="ARBA00022833"/>
    </source>
</evidence>
<dbReference type="InterPro" id="IPR019775">
    <property type="entry name" value="WD40_repeat_CS"/>
</dbReference>
<proteinExistence type="predicted"/>
<dbReference type="AlphaFoldDB" id="A0AAE0WRT3"/>
<sequence>MSSDEGRRRAVPIASPAAIPKPPPLPVPKPLQRAREAAYRFIGYPASRPSTPDDELINDRAARAGLPSRSATLSATQNASAIHKTGLEINTIAINEPGTHALVGGREIFKTIKVDHGTCAEDLNLRSVIRSTPTSASGKPRQVYSVDIADVAWAKGDFSSYVAAATSSGKIILYDVGHAALHAVQLHEHVRQVHKVTFNPHRGNLLLSGSQDGTVRLWDVRTMRSEASSLQSKHKYSGQSDGVRDVKWSPTDGVDFAFGTDSGWVQRWDIRNLKAAKLKIAAHTLSCNVIDWHPDGKHIASASTDKTVRIWNFEASKKGRADWEIKTPYPVMNARWRSSCESSMLSDDGARQCIQLATGYDSEHAVVHVWDLRRPALPFREMVPYVSAPTDLLWHSQDLLWTVGREGTFIQSDIQHAPKVIDRRNLQCFAVSPLGDVNPITTRRTQRRTPKPRDAAEVSSSPDEWTKDHATFVSRSWDDDGLDHIFLSIRPVKAAQYPANLVRTTSATSNDLSNTLALDQILHNRKSFSPPQQAVRGAVPYHIDRNVIRFLAINCVKEIDLFGKTSDAFFENVQAAFDRNVELAKQAGMKRDAVTWRLAREATLSHLKVRLAAHQRGKDVTSPFIFEKWLAADIEAGQPFELVQMLKQMTQEATSHGSIHLIAPLLLLISPLLPSIHPLPDHEQKATMSIYSEALDKAGFEPKEIGRILNEDIKHTMTTGLQPLQIETILALYHGQLLEHRLFAEAAEIRQMAYPAYPSVYDSHLNDNAVHKVGRARCE</sequence>
<evidence type="ECO:0000256" key="2">
    <source>
        <dbReference type="ARBA" id="ARBA00022723"/>
    </source>
</evidence>
<dbReference type="GO" id="GO:0061700">
    <property type="term" value="C:GATOR2 complex"/>
    <property type="evidence" value="ECO:0007669"/>
    <property type="project" value="TreeGrafter"/>
</dbReference>
<dbReference type="InterPro" id="IPR036322">
    <property type="entry name" value="WD40_repeat_dom_sf"/>
</dbReference>
<dbReference type="GO" id="GO:0008270">
    <property type="term" value="F:zinc ion binding"/>
    <property type="evidence" value="ECO:0007669"/>
    <property type="project" value="UniProtKB-KW"/>
</dbReference>
<keyword evidence="4" id="KW-0863">Zinc-finger</keyword>
<dbReference type="PROSITE" id="PS50294">
    <property type="entry name" value="WD_REPEATS_REGION"/>
    <property type="match status" value="2"/>
</dbReference>
<keyword evidence="9" id="KW-1185">Reference proteome</keyword>
<dbReference type="EMBL" id="JAUTXT010000009">
    <property type="protein sequence ID" value="KAK3676657.1"/>
    <property type="molecule type" value="Genomic_DNA"/>
</dbReference>
<dbReference type="RefSeq" id="XP_064693107.1">
    <property type="nucleotide sequence ID" value="XM_064839365.1"/>
</dbReference>
<evidence type="ECO:0000313" key="8">
    <source>
        <dbReference type="EMBL" id="KAK3676657.1"/>
    </source>
</evidence>
<evidence type="ECO:0000256" key="7">
    <source>
        <dbReference type="SAM" id="MobiDB-lite"/>
    </source>
</evidence>
<reference evidence="8" key="1">
    <citation type="submission" date="2023-07" db="EMBL/GenBank/DDBJ databases">
        <title>Black Yeasts Isolated from many extreme environments.</title>
        <authorList>
            <person name="Coleine C."/>
            <person name="Stajich J.E."/>
            <person name="Selbmann L."/>
        </authorList>
    </citation>
    <scope>NUCLEOTIDE SEQUENCE</scope>
    <source>
        <strain evidence="8">CCFEE 5485</strain>
    </source>
</reference>
<organism evidence="8 9">
    <name type="scientific">Recurvomyces mirabilis</name>
    <dbReference type="NCBI Taxonomy" id="574656"/>
    <lineage>
        <taxon>Eukaryota</taxon>
        <taxon>Fungi</taxon>
        <taxon>Dikarya</taxon>
        <taxon>Ascomycota</taxon>
        <taxon>Pezizomycotina</taxon>
        <taxon>Dothideomycetes</taxon>
        <taxon>Dothideomycetidae</taxon>
        <taxon>Mycosphaerellales</taxon>
        <taxon>Teratosphaeriaceae</taxon>
        <taxon>Recurvomyces</taxon>
    </lineage>
</organism>
<keyword evidence="3" id="KW-0677">Repeat</keyword>
<dbReference type="SUPFAM" id="SSF50978">
    <property type="entry name" value="WD40 repeat-like"/>
    <property type="match status" value="1"/>
</dbReference>
<evidence type="ECO:0000313" key="9">
    <source>
        <dbReference type="Proteomes" id="UP001274830"/>
    </source>
</evidence>
<dbReference type="Pfam" id="PF00400">
    <property type="entry name" value="WD40"/>
    <property type="match status" value="2"/>
</dbReference>
<dbReference type="GO" id="GO:1904263">
    <property type="term" value="P:positive regulation of TORC1 signaling"/>
    <property type="evidence" value="ECO:0007669"/>
    <property type="project" value="TreeGrafter"/>
</dbReference>
<comment type="caution">
    <text evidence="8">The sequence shown here is derived from an EMBL/GenBank/DDBJ whole genome shotgun (WGS) entry which is preliminary data.</text>
</comment>
<dbReference type="InterPro" id="IPR015943">
    <property type="entry name" value="WD40/YVTN_repeat-like_dom_sf"/>
</dbReference>
<dbReference type="Proteomes" id="UP001274830">
    <property type="component" value="Unassembled WGS sequence"/>
</dbReference>
<dbReference type="PANTHER" id="PTHR46200">
    <property type="entry name" value="GATOR COMPLEX PROTEIN WDR24"/>
    <property type="match status" value="1"/>
</dbReference>
<dbReference type="PROSITE" id="PS00678">
    <property type="entry name" value="WD_REPEATS_1"/>
    <property type="match status" value="2"/>
</dbReference>
<dbReference type="PROSITE" id="PS50082">
    <property type="entry name" value="WD_REPEATS_2"/>
    <property type="match status" value="2"/>
</dbReference>